<evidence type="ECO:0000256" key="1">
    <source>
        <dbReference type="ARBA" id="ARBA00000971"/>
    </source>
</evidence>
<feature type="region of interest" description="Disordered" evidence="9">
    <location>
        <begin position="23"/>
        <end position="48"/>
    </location>
</feature>
<evidence type="ECO:0000256" key="3">
    <source>
        <dbReference type="ARBA" id="ARBA00013194"/>
    </source>
</evidence>
<evidence type="ECO:0000256" key="7">
    <source>
        <dbReference type="ARBA" id="ARBA00031484"/>
    </source>
</evidence>
<dbReference type="SUPFAM" id="SSF109998">
    <property type="entry name" value="Triger factor/SurA peptide-binding domain-like"/>
    <property type="match status" value="1"/>
</dbReference>
<evidence type="ECO:0000256" key="9">
    <source>
        <dbReference type="SAM" id="MobiDB-lite"/>
    </source>
</evidence>
<evidence type="ECO:0000259" key="11">
    <source>
        <dbReference type="PROSITE" id="PS50198"/>
    </source>
</evidence>
<keyword evidence="5 8" id="KW-0697">Rotamase</keyword>
<feature type="domain" description="PpiC" evidence="11">
    <location>
        <begin position="158"/>
        <end position="248"/>
    </location>
</feature>
<dbReference type="Proteomes" id="UP001518989">
    <property type="component" value="Unassembled WGS sequence"/>
</dbReference>
<evidence type="ECO:0000256" key="6">
    <source>
        <dbReference type="ARBA" id="ARBA00030642"/>
    </source>
</evidence>
<feature type="region of interest" description="Disordered" evidence="9">
    <location>
        <begin position="285"/>
        <end position="316"/>
    </location>
</feature>
<dbReference type="InterPro" id="IPR046357">
    <property type="entry name" value="PPIase_dom_sf"/>
</dbReference>
<dbReference type="PANTHER" id="PTHR47245">
    <property type="entry name" value="PEPTIDYLPROLYL ISOMERASE"/>
    <property type="match status" value="1"/>
</dbReference>
<keyword evidence="8 12" id="KW-0413">Isomerase</keyword>
<evidence type="ECO:0000313" key="13">
    <source>
        <dbReference type="Proteomes" id="UP001518989"/>
    </source>
</evidence>
<keyword evidence="10" id="KW-0732">Signal</keyword>
<feature type="compositionally biased region" description="Basic and acidic residues" evidence="9">
    <location>
        <begin position="285"/>
        <end position="294"/>
    </location>
</feature>
<evidence type="ECO:0000256" key="8">
    <source>
        <dbReference type="PROSITE-ProRule" id="PRU00278"/>
    </source>
</evidence>
<evidence type="ECO:0000256" key="4">
    <source>
        <dbReference type="ARBA" id="ARBA00018370"/>
    </source>
</evidence>
<dbReference type="PANTHER" id="PTHR47245:SF2">
    <property type="entry name" value="PEPTIDYL-PROLYL CIS-TRANS ISOMERASE HP_0175-RELATED"/>
    <property type="match status" value="1"/>
</dbReference>
<dbReference type="Gene3D" id="1.10.8.1040">
    <property type="match status" value="1"/>
</dbReference>
<comment type="caution">
    <text evidence="12">The sequence shown here is derived from an EMBL/GenBank/DDBJ whole genome shotgun (WGS) entry which is preliminary data.</text>
</comment>
<evidence type="ECO:0000313" key="12">
    <source>
        <dbReference type="EMBL" id="MBO1077585.1"/>
    </source>
</evidence>
<protein>
    <recommendedName>
        <fullName evidence="4">Parvulin-like PPIase</fullName>
        <ecNumber evidence="3">5.2.1.8</ecNumber>
    </recommendedName>
    <alternativeName>
        <fullName evidence="6">Peptidyl-prolyl cis-trans isomerase plp</fullName>
    </alternativeName>
    <alternativeName>
        <fullName evidence="7">Rotamase plp</fullName>
    </alternativeName>
</protein>
<dbReference type="Gene3D" id="3.10.50.40">
    <property type="match status" value="1"/>
</dbReference>
<dbReference type="InterPro" id="IPR027304">
    <property type="entry name" value="Trigger_fact/SurA_dom_sf"/>
</dbReference>
<dbReference type="Pfam" id="PF00639">
    <property type="entry name" value="Rotamase"/>
    <property type="match status" value="1"/>
</dbReference>
<gene>
    <name evidence="12" type="ORF">IAI61_00975</name>
</gene>
<name>A0ABS3KKV5_9PROT</name>
<feature type="chain" id="PRO_5046699511" description="Parvulin-like PPIase" evidence="10">
    <location>
        <begin position="20"/>
        <end position="316"/>
    </location>
</feature>
<reference evidence="12 13" key="1">
    <citation type="submission" date="2020-09" db="EMBL/GenBank/DDBJ databases">
        <title>Roseomonas.</title>
        <authorList>
            <person name="Zhu W."/>
        </authorList>
    </citation>
    <scope>NUCLEOTIDE SEQUENCE [LARGE SCALE GENOMIC DNA]</scope>
    <source>
        <strain evidence="12 13">573</strain>
    </source>
</reference>
<organism evidence="12 13">
    <name type="scientific">Roseomonas haemaphysalidis</name>
    <dbReference type="NCBI Taxonomy" id="2768162"/>
    <lineage>
        <taxon>Bacteria</taxon>
        <taxon>Pseudomonadati</taxon>
        <taxon>Pseudomonadota</taxon>
        <taxon>Alphaproteobacteria</taxon>
        <taxon>Acetobacterales</taxon>
        <taxon>Roseomonadaceae</taxon>
        <taxon>Roseomonas</taxon>
    </lineage>
</organism>
<evidence type="ECO:0000256" key="10">
    <source>
        <dbReference type="SAM" id="SignalP"/>
    </source>
</evidence>
<evidence type="ECO:0000256" key="2">
    <source>
        <dbReference type="ARBA" id="ARBA00007656"/>
    </source>
</evidence>
<proteinExistence type="inferred from homology"/>
<dbReference type="EC" id="5.2.1.8" evidence="3"/>
<keyword evidence="13" id="KW-1185">Reference proteome</keyword>
<feature type="signal peptide" evidence="10">
    <location>
        <begin position="1"/>
        <end position="19"/>
    </location>
</feature>
<evidence type="ECO:0000256" key="5">
    <source>
        <dbReference type="ARBA" id="ARBA00023110"/>
    </source>
</evidence>
<dbReference type="SUPFAM" id="SSF54534">
    <property type="entry name" value="FKBP-like"/>
    <property type="match status" value="1"/>
</dbReference>
<dbReference type="InterPro" id="IPR000297">
    <property type="entry name" value="PPIase_PpiC"/>
</dbReference>
<accession>A0ABS3KKV5</accession>
<comment type="catalytic activity">
    <reaction evidence="1">
        <text>[protein]-peptidylproline (omega=180) = [protein]-peptidylproline (omega=0)</text>
        <dbReference type="Rhea" id="RHEA:16237"/>
        <dbReference type="Rhea" id="RHEA-COMP:10747"/>
        <dbReference type="Rhea" id="RHEA-COMP:10748"/>
        <dbReference type="ChEBI" id="CHEBI:83833"/>
        <dbReference type="ChEBI" id="CHEBI:83834"/>
        <dbReference type="EC" id="5.2.1.8"/>
    </reaction>
</comment>
<comment type="similarity">
    <text evidence="2">Belongs to the PpiC/parvulin rotamase family.</text>
</comment>
<dbReference type="EMBL" id="JACTNG010000001">
    <property type="protein sequence ID" value="MBO1077585.1"/>
    <property type="molecule type" value="Genomic_DNA"/>
</dbReference>
<dbReference type="InterPro" id="IPR050245">
    <property type="entry name" value="PrsA_foldase"/>
</dbReference>
<dbReference type="GO" id="GO:0016853">
    <property type="term" value="F:isomerase activity"/>
    <property type="evidence" value="ECO:0007669"/>
    <property type="project" value="UniProtKB-KW"/>
</dbReference>
<dbReference type="RefSeq" id="WP_207415009.1">
    <property type="nucleotide sequence ID" value="NZ_CP061177.1"/>
</dbReference>
<dbReference type="PROSITE" id="PS50198">
    <property type="entry name" value="PPIC_PPIASE_2"/>
    <property type="match status" value="1"/>
</dbReference>
<sequence>MRSTTLLLPLLLAAAPVLAQAPAPAQPPAAAAPAPAAPAPGGTAATPAADPVLAKVDGAEIRRSDVQAAIGELPPELRSAPETVLTPLVLDQLITQKALVNAARAEKLGDDPEVQARIRRAEEQELQQALLRREIAPKLTEEALRARYARDIAGKAGEEEIHARHILVASEEDAKKIEAEVRKPGADFAAIARTRSTGPGTEQGGDLGFFKKGDMVPEFAEAAFKLQPGQISAPVRSPFGWHVIKVEERRAAEAPSFEDSLDTLRQAAFEEAVQDTVKRIQEASKIERFNEDGSVRQMAPAPSLLDGATPPPAQRR</sequence>